<dbReference type="InterPro" id="IPR003522">
    <property type="entry name" value="T3SS_OM_pore_YscC"/>
</dbReference>
<evidence type="ECO:0000313" key="8">
    <source>
        <dbReference type="EMBL" id="AZE56885.1"/>
    </source>
</evidence>
<dbReference type="PRINTS" id="PR01337">
    <property type="entry name" value="TYPE3OMGPROT"/>
</dbReference>
<dbReference type="Proteomes" id="UP000268696">
    <property type="component" value="Chromosome"/>
</dbReference>
<evidence type="ECO:0000259" key="7">
    <source>
        <dbReference type="Pfam" id="PF03958"/>
    </source>
</evidence>
<evidence type="ECO:0000256" key="5">
    <source>
        <dbReference type="SAM" id="SignalP"/>
    </source>
</evidence>
<proteinExistence type="inferred from homology"/>
<protein>
    <submittedName>
        <fullName evidence="8">Type III secretion outermembrane pore forming protein (YscC,MxiD,HrcC, InvG)</fullName>
    </submittedName>
</protein>
<evidence type="ECO:0000259" key="6">
    <source>
        <dbReference type="Pfam" id="PF00263"/>
    </source>
</evidence>
<name>A0A3G7UBZ5_9PSED</name>
<dbReference type="Pfam" id="PF03958">
    <property type="entry name" value="Secretin_N"/>
    <property type="match status" value="1"/>
</dbReference>
<feature type="domain" description="Type II/III secretion system secretin-like" evidence="6">
    <location>
        <begin position="359"/>
        <end position="518"/>
    </location>
</feature>
<evidence type="ECO:0000256" key="4">
    <source>
        <dbReference type="RuleBase" id="RU004004"/>
    </source>
</evidence>
<evidence type="ECO:0000313" key="9">
    <source>
        <dbReference type="Proteomes" id="UP000268696"/>
    </source>
</evidence>
<keyword evidence="2 5" id="KW-0732">Signal</keyword>
<dbReference type="NCBIfam" id="TIGR02516">
    <property type="entry name" value="type_III_yscC"/>
    <property type="match status" value="1"/>
</dbReference>
<dbReference type="GO" id="GO:0009279">
    <property type="term" value="C:cell outer membrane"/>
    <property type="evidence" value="ECO:0007669"/>
    <property type="project" value="UniProtKB-SubCell"/>
</dbReference>
<reference evidence="8 9" key="1">
    <citation type="submission" date="2018-03" db="EMBL/GenBank/DDBJ databases">
        <title>Diversity of phytobeneficial traits revealed by whole-genome analysis of worldwide-isolated phenazine-producing Pseudomonas spp.</title>
        <authorList>
            <person name="Biessy A."/>
            <person name="Novinscak A."/>
            <person name="Blom J."/>
            <person name="Leger G."/>
            <person name="Thomashow L.S."/>
            <person name="Cazorla F.M."/>
            <person name="Josic D."/>
            <person name="Filion M."/>
        </authorList>
    </citation>
    <scope>NUCLEOTIDE SEQUENCE [LARGE SCALE GENOMIC DNA]</scope>
    <source>
        <strain evidence="8 9">30B</strain>
    </source>
</reference>
<dbReference type="EMBL" id="CP027754">
    <property type="protein sequence ID" value="AZE56885.1"/>
    <property type="molecule type" value="Genomic_DNA"/>
</dbReference>
<feature type="domain" description="NolW-like" evidence="7">
    <location>
        <begin position="185"/>
        <end position="300"/>
    </location>
</feature>
<dbReference type="InterPro" id="IPR005644">
    <property type="entry name" value="NolW-like"/>
</dbReference>
<dbReference type="PANTHER" id="PTHR30332:SF5">
    <property type="entry name" value="SPI-1 TYPE 3 SECRETION SYSTEM SECRETIN"/>
    <property type="match status" value="1"/>
</dbReference>
<dbReference type="Gene3D" id="3.30.1370.120">
    <property type="match status" value="1"/>
</dbReference>
<gene>
    <name evidence="8" type="ORF">C4K03_4747</name>
</gene>
<comment type="similarity">
    <text evidence="3">Belongs to the bacterial secretin family.</text>
</comment>
<evidence type="ECO:0000256" key="2">
    <source>
        <dbReference type="ARBA" id="ARBA00022729"/>
    </source>
</evidence>
<dbReference type="GO" id="GO:0009306">
    <property type="term" value="P:protein secretion"/>
    <property type="evidence" value="ECO:0007669"/>
    <property type="project" value="InterPro"/>
</dbReference>
<dbReference type="InterPro" id="IPR004846">
    <property type="entry name" value="T2SS/T3SS_dom"/>
</dbReference>
<comment type="subcellular location">
    <subcellularLocation>
        <location evidence="1 4">Cell outer membrane</location>
    </subcellularLocation>
</comment>
<organism evidence="8 9">
    <name type="scientific">Pseudomonas synxantha</name>
    <dbReference type="NCBI Taxonomy" id="47883"/>
    <lineage>
        <taxon>Bacteria</taxon>
        <taxon>Pseudomonadati</taxon>
        <taxon>Pseudomonadota</taxon>
        <taxon>Gammaproteobacteria</taxon>
        <taxon>Pseudomonadales</taxon>
        <taxon>Pseudomonadaceae</taxon>
        <taxon>Pseudomonas</taxon>
    </lineage>
</organism>
<dbReference type="PANTHER" id="PTHR30332">
    <property type="entry name" value="PROBABLE GENERAL SECRETION PATHWAY PROTEIN D"/>
    <property type="match status" value="1"/>
</dbReference>
<dbReference type="AlphaFoldDB" id="A0A3G7UBZ5"/>
<accession>A0A3G7UBZ5</accession>
<dbReference type="InterPro" id="IPR038591">
    <property type="entry name" value="NolW-like_sf"/>
</dbReference>
<sequence>MLSIRSGRHAATLCALLLSLSYALPVTAIEAPEWQLTAYAYDAHEEPLVQVLGRLAEAFGFALELTGDYAVVSGRYRSDRAVRILERLALEHRFNWLFYNNTLYVSPAGPYESVRLDVKGNIGELHQALMEIGLLDPRYGWGPLERENSVLVSGPQLYVALVEAFVREQLPPVKEESAEVELISLPLRYINSDDRSVQYRTQKVLIPGAASLLRKLLVGGRVGADLSMAGLGLDTSDSATSSVAKLLPAPERRDTEPDRAPAGGIRVEADIRNNMVLVHDRANRRPMYERLIALLDQPSRLIEIDALILDISRHDLSSLATDWQMGNGSIMGGVSLLPAGATSTFNIGNLKRFMAQVKALEGSGRAALIANPSVLTLENHPAIIDFSRTEYLSTVGERVANLDAVTVGTSLQVTPRSINTDQRRQIQLLIDIEDGEFEPGSEGAVLSRTHKSTISTQVLIEENRALVVGGLQQQQRRDSTRQIPLLGKIPLLGPLLFTDREQSQSGRERVFILIPRLVGDQLDPRGYLPEEERPVLQQALERVRTRKESEGLLKFIDLRGTR</sequence>
<dbReference type="GO" id="GO:0015627">
    <property type="term" value="C:type II protein secretion system complex"/>
    <property type="evidence" value="ECO:0007669"/>
    <property type="project" value="TreeGrafter"/>
</dbReference>
<dbReference type="Pfam" id="PF00263">
    <property type="entry name" value="Secretin"/>
    <property type="match status" value="1"/>
</dbReference>
<feature type="signal peptide" evidence="5">
    <location>
        <begin position="1"/>
        <end position="28"/>
    </location>
</feature>
<dbReference type="RefSeq" id="WP_124379076.1">
    <property type="nucleotide sequence ID" value="NZ_CP027754.1"/>
</dbReference>
<evidence type="ECO:0000256" key="1">
    <source>
        <dbReference type="ARBA" id="ARBA00004442"/>
    </source>
</evidence>
<feature type="chain" id="PRO_5018161624" evidence="5">
    <location>
        <begin position="29"/>
        <end position="562"/>
    </location>
</feature>
<dbReference type="Gene3D" id="3.55.50.30">
    <property type="match status" value="1"/>
</dbReference>
<evidence type="ECO:0000256" key="3">
    <source>
        <dbReference type="RuleBase" id="RU004003"/>
    </source>
</evidence>
<keyword evidence="4" id="KW-0813">Transport</keyword>
<dbReference type="InterPro" id="IPR050810">
    <property type="entry name" value="Bact_Secretion_Sys_Channel"/>
</dbReference>